<dbReference type="Pfam" id="PF06677">
    <property type="entry name" value="Auto_anti-p27"/>
    <property type="match status" value="1"/>
</dbReference>
<name>A0A8H8DH38_9FUNG</name>
<dbReference type="Proteomes" id="UP000673691">
    <property type="component" value="Unassembled WGS sequence"/>
</dbReference>
<evidence type="ECO:0000256" key="1">
    <source>
        <dbReference type="SAM" id="MobiDB-lite"/>
    </source>
</evidence>
<dbReference type="PANTHER" id="PTHR16537">
    <property type="entry name" value="SJOEGREN SYNDROME/SCLERODERMA AUTOANTIGEN 1"/>
    <property type="match status" value="1"/>
</dbReference>
<keyword evidence="3" id="KW-1185">Reference proteome</keyword>
<dbReference type="InterPro" id="IPR009563">
    <property type="entry name" value="SSSCA1"/>
</dbReference>
<dbReference type="OrthoDB" id="28939at2759"/>
<proteinExistence type="predicted"/>
<protein>
    <submittedName>
        <fullName evidence="2">Uncharacterized protein</fullName>
    </submittedName>
</protein>
<dbReference type="PANTHER" id="PTHR16537:SF1">
    <property type="entry name" value="PROTEIN ZNRD2"/>
    <property type="match status" value="1"/>
</dbReference>
<dbReference type="AlphaFoldDB" id="A0A8H8DH38"/>
<accession>A0A8H8DH38</accession>
<gene>
    <name evidence="2" type="ORF">BJ554DRAFT_1866</name>
</gene>
<feature type="region of interest" description="Disordered" evidence="1">
    <location>
        <begin position="223"/>
        <end position="254"/>
    </location>
</feature>
<evidence type="ECO:0000313" key="2">
    <source>
        <dbReference type="EMBL" id="KAG5458003.1"/>
    </source>
</evidence>
<evidence type="ECO:0000313" key="3">
    <source>
        <dbReference type="Proteomes" id="UP000673691"/>
    </source>
</evidence>
<sequence length="324" mass="35282">MANPPPSLSVPSHNIEQYVETYELSWRDWLRFLGNAHTPALPHPVQSSSCQNPPPRPKHCADSPVVGCRDRDLEACEGLTRRTALSQVRAVTTTAPSQVILFPQISAATHSENACAALFQALPLSPRRLLPPTRTMDATSLDQDAAERRRQQANRVSAKLGQKMLQGFTLMGDSCPANSCLGVPLVRDRALKYQCVNCQTEYFLDETGSFCAVQQHFDQPAAASAARPSATDADNQTESAGSASAPQSQGNAAATHPFAPAAASGTLRPRSSTDRPPDYSRLIHVLDRKVDWLREELNRTEDLARLRELCSTIDACVQSRGALL</sequence>
<comment type="caution">
    <text evidence="2">The sequence shown here is derived from an EMBL/GenBank/DDBJ whole genome shotgun (WGS) entry which is preliminary data.</text>
</comment>
<dbReference type="EMBL" id="JAEFCI010009134">
    <property type="protein sequence ID" value="KAG5458003.1"/>
    <property type="molecule type" value="Genomic_DNA"/>
</dbReference>
<dbReference type="InterPro" id="IPR051888">
    <property type="entry name" value="UPF0148_domain"/>
</dbReference>
<reference evidence="2 3" key="1">
    <citation type="journal article" name="Sci. Rep.">
        <title>Genome-scale phylogenetic analyses confirm Olpidium as the closest living zoosporic fungus to the non-flagellated, terrestrial fungi.</title>
        <authorList>
            <person name="Chang Y."/>
            <person name="Rochon D."/>
            <person name="Sekimoto S."/>
            <person name="Wang Y."/>
            <person name="Chovatia M."/>
            <person name="Sandor L."/>
            <person name="Salamov A."/>
            <person name="Grigoriev I.V."/>
            <person name="Stajich J.E."/>
            <person name="Spatafora J.W."/>
        </authorList>
    </citation>
    <scope>NUCLEOTIDE SEQUENCE [LARGE SCALE GENOMIC DNA]</scope>
    <source>
        <strain evidence="2">S191</strain>
    </source>
</reference>
<organism evidence="2 3">
    <name type="scientific">Olpidium bornovanus</name>
    <dbReference type="NCBI Taxonomy" id="278681"/>
    <lineage>
        <taxon>Eukaryota</taxon>
        <taxon>Fungi</taxon>
        <taxon>Fungi incertae sedis</taxon>
        <taxon>Olpidiomycota</taxon>
        <taxon>Olpidiomycotina</taxon>
        <taxon>Olpidiomycetes</taxon>
        <taxon>Olpidiales</taxon>
        <taxon>Olpidiaceae</taxon>
        <taxon>Olpidium</taxon>
    </lineage>
</organism>